<evidence type="ECO:0000313" key="2">
    <source>
        <dbReference type="Proteomes" id="UP001203297"/>
    </source>
</evidence>
<evidence type="ECO:0000313" key="1">
    <source>
        <dbReference type="EMBL" id="KAI0300005.1"/>
    </source>
</evidence>
<keyword evidence="2" id="KW-1185">Reference proteome</keyword>
<accession>A0AAD4QN29</accession>
<sequence length="78" mass="8807">DTPFGASVVPSVNAWVSRGCYRCSPFFIHLHHYNFLNNHCSLKRFDVFPHPRRHACNQACVGNNTEVCGGPNALQVYM</sequence>
<gene>
    <name evidence="1" type="ORF">B0F90DRAFT_1725914</name>
</gene>
<feature type="non-terminal residue" evidence="1">
    <location>
        <position position="78"/>
    </location>
</feature>
<name>A0AAD4QN29_9AGAM</name>
<dbReference type="AlphaFoldDB" id="A0AAD4QN29"/>
<dbReference type="Proteomes" id="UP001203297">
    <property type="component" value="Unassembled WGS sequence"/>
</dbReference>
<comment type="caution">
    <text evidence="1">The sequence shown here is derived from an EMBL/GenBank/DDBJ whole genome shotgun (WGS) entry which is preliminary data.</text>
</comment>
<protein>
    <submittedName>
        <fullName evidence="1">Uncharacterized protein</fullName>
    </submittedName>
</protein>
<organism evidence="1 2">
    <name type="scientific">Multifurca ochricompacta</name>
    <dbReference type="NCBI Taxonomy" id="376703"/>
    <lineage>
        <taxon>Eukaryota</taxon>
        <taxon>Fungi</taxon>
        <taxon>Dikarya</taxon>
        <taxon>Basidiomycota</taxon>
        <taxon>Agaricomycotina</taxon>
        <taxon>Agaricomycetes</taxon>
        <taxon>Russulales</taxon>
        <taxon>Russulaceae</taxon>
        <taxon>Multifurca</taxon>
    </lineage>
</organism>
<proteinExistence type="predicted"/>
<reference evidence="1" key="1">
    <citation type="journal article" date="2022" name="New Phytol.">
        <title>Evolutionary transition to the ectomycorrhizal habit in the genomes of a hyperdiverse lineage of mushroom-forming fungi.</title>
        <authorList>
            <person name="Looney B."/>
            <person name="Miyauchi S."/>
            <person name="Morin E."/>
            <person name="Drula E."/>
            <person name="Courty P.E."/>
            <person name="Kohler A."/>
            <person name="Kuo A."/>
            <person name="LaButti K."/>
            <person name="Pangilinan J."/>
            <person name="Lipzen A."/>
            <person name="Riley R."/>
            <person name="Andreopoulos W."/>
            <person name="He G."/>
            <person name="Johnson J."/>
            <person name="Nolan M."/>
            <person name="Tritt A."/>
            <person name="Barry K.W."/>
            <person name="Grigoriev I.V."/>
            <person name="Nagy L.G."/>
            <person name="Hibbett D."/>
            <person name="Henrissat B."/>
            <person name="Matheny P.B."/>
            <person name="Labbe J."/>
            <person name="Martin F.M."/>
        </authorList>
    </citation>
    <scope>NUCLEOTIDE SEQUENCE</scope>
    <source>
        <strain evidence="1">BPL690</strain>
    </source>
</reference>
<dbReference type="EMBL" id="WTXG01000020">
    <property type="protein sequence ID" value="KAI0300005.1"/>
    <property type="molecule type" value="Genomic_DNA"/>
</dbReference>